<evidence type="ECO:0000256" key="1">
    <source>
        <dbReference type="ARBA" id="ARBA00011040"/>
    </source>
</evidence>
<dbReference type="NCBIfam" id="TIGR00345">
    <property type="entry name" value="GET3_arsA_TRC40"/>
    <property type="match status" value="1"/>
</dbReference>
<dbReference type="eggNOG" id="COG0003">
    <property type="taxonomic scope" value="Bacteria"/>
</dbReference>
<dbReference type="AlphaFoldDB" id="A0A094LSD5"/>
<dbReference type="Proteomes" id="UP000029264">
    <property type="component" value="Unassembled WGS sequence"/>
</dbReference>
<dbReference type="PANTHER" id="PTHR10803:SF3">
    <property type="entry name" value="ATPASE GET3"/>
    <property type="match status" value="1"/>
</dbReference>
<dbReference type="Gene3D" id="3.40.50.300">
    <property type="entry name" value="P-loop containing nucleotide triphosphate hydrolases"/>
    <property type="match status" value="1"/>
</dbReference>
<dbReference type="InterPro" id="IPR025723">
    <property type="entry name" value="ArsA/GET3_ATPase-like"/>
</dbReference>
<dbReference type="RefSeq" id="WP_037440819.1">
    <property type="nucleotide sequence ID" value="NZ_JPEO01000003.1"/>
</dbReference>
<dbReference type="OrthoDB" id="9780677at2"/>
<comment type="catalytic activity">
    <reaction evidence="2">
        <text>arsenite(in) + ATP + H2O = arsenite(out) + ADP + phosphate + H(+)</text>
        <dbReference type="Rhea" id="RHEA:11348"/>
        <dbReference type="ChEBI" id="CHEBI:15377"/>
        <dbReference type="ChEBI" id="CHEBI:15378"/>
        <dbReference type="ChEBI" id="CHEBI:29242"/>
        <dbReference type="ChEBI" id="CHEBI:30616"/>
        <dbReference type="ChEBI" id="CHEBI:43474"/>
        <dbReference type="ChEBI" id="CHEBI:456216"/>
        <dbReference type="EC" id="7.3.2.7"/>
    </reaction>
</comment>
<dbReference type="STRING" id="1515746.HR45_06260"/>
<sequence length="335" mass="37036">MDSLTNKQVIWVGGKGGVGKTTVSSSLALLAANRNKKVLLVSTDPAHSLSDAFGRHIGNHITRMAPNLDALEIDPDDEVEQHLAQVTSQLKRFTRPEMFSEIERQMRLTRQSPGAQEAALLERIAKTIALAQQQYDLVIFDTAPTGHTLRLLSLPEAMAAWTQGLLKANERSEKLGAVMEHLTPKSGRDVTNPFDDPTEHATAGMDPRNKAIAETLLTRQRLLQRTREILLDKQKTALLFVLTPEKLPILETSRAVASLQQEHLPLAGLVVNRILPESADGEFLAQRRIQEQKHLADIDQRFSQLPLFKLPLQPTDIEGIDGLAAMSERLANSGI</sequence>
<accession>A0A094LSD5</accession>
<dbReference type="GO" id="GO:0015446">
    <property type="term" value="F:ATPase-coupled arsenite transmembrane transporter activity"/>
    <property type="evidence" value="ECO:0007669"/>
    <property type="project" value="UniProtKB-EC"/>
</dbReference>
<evidence type="ECO:0000259" key="4">
    <source>
        <dbReference type="Pfam" id="PF02374"/>
    </source>
</evidence>
<comment type="caution">
    <text evidence="5">The sequence shown here is derived from an EMBL/GenBank/DDBJ whole genome shotgun (WGS) entry which is preliminary data.</text>
</comment>
<name>A0A094LSD5_9GAMM</name>
<organism evidence="5 6">
    <name type="scientific">Shewanella mangrovi</name>
    <dbReference type="NCBI Taxonomy" id="1515746"/>
    <lineage>
        <taxon>Bacteria</taxon>
        <taxon>Pseudomonadati</taxon>
        <taxon>Pseudomonadota</taxon>
        <taxon>Gammaproteobacteria</taxon>
        <taxon>Alteromonadales</taxon>
        <taxon>Shewanellaceae</taxon>
        <taxon>Shewanella</taxon>
    </lineage>
</organism>
<keyword evidence="6" id="KW-1185">Reference proteome</keyword>
<evidence type="ECO:0000313" key="5">
    <source>
        <dbReference type="EMBL" id="KFZ38108.1"/>
    </source>
</evidence>
<evidence type="ECO:0000256" key="2">
    <source>
        <dbReference type="ARBA" id="ARBA00052296"/>
    </source>
</evidence>
<evidence type="ECO:0000256" key="3">
    <source>
        <dbReference type="ARBA" id="ARBA00066752"/>
    </source>
</evidence>
<dbReference type="EMBL" id="JPEO01000003">
    <property type="protein sequence ID" value="KFZ38108.1"/>
    <property type="molecule type" value="Genomic_DNA"/>
</dbReference>
<evidence type="ECO:0000313" key="6">
    <source>
        <dbReference type="Proteomes" id="UP000029264"/>
    </source>
</evidence>
<reference evidence="5 6" key="1">
    <citation type="submission" date="2014-06" db="EMBL/GenBank/DDBJ databases">
        <title>Shewanella sp. YQH10.</title>
        <authorList>
            <person name="Liu Y."/>
            <person name="Zeng R."/>
        </authorList>
    </citation>
    <scope>NUCLEOTIDE SEQUENCE [LARGE SCALE GENOMIC DNA]</scope>
    <source>
        <strain evidence="5 6">YQH10</strain>
    </source>
</reference>
<dbReference type="GO" id="GO:0005524">
    <property type="term" value="F:ATP binding"/>
    <property type="evidence" value="ECO:0007669"/>
    <property type="project" value="InterPro"/>
</dbReference>
<protein>
    <recommendedName>
        <fullName evidence="3">arsenite-transporting ATPase</fullName>
        <ecNumber evidence="3">7.3.2.7</ecNumber>
    </recommendedName>
</protein>
<dbReference type="GO" id="GO:0016887">
    <property type="term" value="F:ATP hydrolysis activity"/>
    <property type="evidence" value="ECO:0007669"/>
    <property type="project" value="InterPro"/>
</dbReference>
<dbReference type="SUPFAM" id="SSF52540">
    <property type="entry name" value="P-loop containing nucleoside triphosphate hydrolases"/>
    <property type="match status" value="1"/>
</dbReference>
<proteinExistence type="inferred from homology"/>
<gene>
    <name evidence="5" type="ORF">HR45_06260</name>
</gene>
<dbReference type="Pfam" id="PF02374">
    <property type="entry name" value="ArsA_ATPase"/>
    <property type="match status" value="1"/>
</dbReference>
<dbReference type="PANTHER" id="PTHR10803">
    <property type="entry name" value="ARSENICAL PUMP-DRIVING ATPASE ARSENITE-TRANSLOCATING ATPASE"/>
    <property type="match status" value="1"/>
</dbReference>
<feature type="domain" description="ArsA/GET3 Anion-transporting ATPase-like" evidence="4">
    <location>
        <begin position="8"/>
        <end position="331"/>
    </location>
</feature>
<dbReference type="CDD" id="cd02035">
    <property type="entry name" value="ArsA"/>
    <property type="match status" value="1"/>
</dbReference>
<dbReference type="InterPro" id="IPR027417">
    <property type="entry name" value="P-loop_NTPase"/>
</dbReference>
<comment type="similarity">
    <text evidence="1">Belongs to the arsA ATPase family.</text>
</comment>
<dbReference type="InterPro" id="IPR016300">
    <property type="entry name" value="ATPase_ArsA/GET3"/>
</dbReference>
<dbReference type="EC" id="7.3.2.7" evidence="3"/>